<dbReference type="Proteomes" id="UP000784294">
    <property type="component" value="Unassembled WGS sequence"/>
</dbReference>
<accession>A0A448WNX6</accession>
<keyword evidence="3" id="KW-1185">Reference proteome</keyword>
<comment type="caution">
    <text evidence="2">The sequence shown here is derived from an EMBL/GenBank/DDBJ whole genome shotgun (WGS) entry which is preliminary data.</text>
</comment>
<dbReference type="EMBL" id="CAAALY010027922">
    <property type="protein sequence ID" value="VEL16297.1"/>
    <property type="molecule type" value="Genomic_DNA"/>
</dbReference>
<reference evidence="2" key="1">
    <citation type="submission" date="2018-11" db="EMBL/GenBank/DDBJ databases">
        <authorList>
            <consortium name="Pathogen Informatics"/>
        </authorList>
    </citation>
    <scope>NUCLEOTIDE SEQUENCE</scope>
</reference>
<evidence type="ECO:0000313" key="3">
    <source>
        <dbReference type="Proteomes" id="UP000784294"/>
    </source>
</evidence>
<sequence length="68" mass="7736">MQSELARMAAVYEKQTNVLRRRAEAANAAESRLREVLQRQRDVKQERQERKLTSSNANGNISGGLPRP</sequence>
<organism evidence="2 3">
    <name type="scientific">Protopolystoma xenopodis</name>
    <dbReference type="NCBI Taxonomy" id="117903"/>
    <lineage>
        <taxon>Eukaryota</taxon>
        <taxon>Metazoa</taxon>
        <taxon>Spiralia</taxon>
        <taxon>Lophotrochozoa</taxon>
        <taxon>Platyhelminthes</taxon>
        <taxon>Monogenea</taxon>
        <taxon>Polyopisthocotylea</taxon>
        <taxon>Polystomatidea</taxon>
        <taxon>Polystomatidae</taxon>
        <taxon>Protopolystoma</taxon>
    </lineage>
</organism>
<name>A0A448WNX6_9PLAT</name>
<proteinExistence type="predicted"/>
<gene>
    <name evidence="2" type="ORF">PXEA_LOCUS9737</name>
</gene>
<feature type="region of interest" description="Disordered" evidence="1">
    <location>
        <begin position="36"/>
        <end position="68"/>
    </location>
</feature>
<evidence type="ECO:0000313" key="2">
    <source>
        <dbReference type="EMBL" id="VEL16297.1"/>
    </source>
</evidence>
<protein>
    <submittedName>
        <fullName evidence="2">Uncharacterized protein</fullName>
    </submittedName>
</protein>
<evidence type="ECO:0000256" key="1">
    <source>
        <dbReference type="SAM" id="MobiDB-lite"/>
    </source>
</evidence>
<feature type="compositionally biased region" description="Basic and acidic residues" evidence="1">
    <location>
        <begin position="36"/>
        <end position="52"/>
    </location>
</feature>
<dbReference type="AlphaFoldDB" id="A0A448WNX6"/>